<feature type="transmembrane region" description="Helical" evidence="1">
    <location>
        <begin position="299"/>
        <end position="320"/>
    </location>
</feature>
<feature type="transmembrane region" description="Helical" evidence="1">
    <location>
        <begin position="274"/>
        <end position="293"/>
    </location>
</feature>
<evidence type="ECO:0000313" key="4">
    <source>
        <dbReference type="Proteomes" id="UP001303160"/>
    </source>
</evidence>
<dbReference type="Pfam" id="PF20237">
    <property type="entry name" value="DUF6594"/>
    <property type="match status" value="1"/>
</dbReference>
<sequence length="324" mass="36271">MATTSISDVELGDYHPKHYHVLAQLMSKETNLAIFRRFEDLNYIRLMGLQAEIMEAKVAFEDRCKKDLVHNPSFSKSFRELYLSRKSSAKPPPSSNHLTSGSKCQCHCRGQGEKDGQPEQTTLWQWSQLEILEHINRKLSQYMSQVRSIRPPEKSQLEVLKNWLNRDDGGSGFLEGSEVLIWAQDDIGEYACLATGTETDIFTAWIRRIIVAMFSCFCRGKKGKGVIEESSGMRRYDDDSVNVASNIISLVIASTLPILTIFVLNSRSTTTDRLLFTILFTALFAGALGFFSSAKRVEIFAATATFAAVEVVFIGTALGANNDK</sequence>
<dbReference type="AlphaFoldDB" id="A0AAN6XHM5"/>
<dbReference type="InterPro" id="IPR046529">
    <property type="entry name" value="DUF6594"/>
</dbReference>
<keyword evidence="1" id="KW-0812">Transmembrane</keyword>
<accession>A0AAN6XHM5</accession>
<gene>
    <name evidence="3" type="ORF">QBC40DRAFT_254139</name>
</gene>
<name>A0AAN6XHM5_9PEZI</name>
<keyword evidence="4" id="KW-1185">Reference proteome</keyword>
<protein>
    <recommendedName>
        <fullName evidence="2">DUF6594 domain-containing protein</fullName>
    </recommendedName>
</protein>
<comment type="caution">
    <text evidence="3">The sequence shown here is derived from an EMBL/GenBank/DDBJ whole genome shotgun (WGS) entry which is preliminary data.</text>
</comment>
<evidence type="ECO:0000313" key="3">
    <source>
        <dbReference type="EMBL" id="KAK4200368.1"/>
    </source>
</evidence>
<feature type="transmembrane region" description="Helical" evidence="1">
    <location>
        <begin position="243"/>
        <end position="262"/>
    </location>
</feature>
<feature type="domain" description="DUF6594" evidence="2">
    <location>
        <begin position="19"/>
        <end position="311"/>
    </location>
</feature>
<evidence type="ECO:0000259" key="2">
    <source>
        <dbReference type="Pfam" id="PF20237"/>
    </source>
</evidence>
<dbReference type="PANTHER" id="PTHR34502">
    <property type="entry name" value="DUF6594 DOMAIN-CONTAINING PROTEIN-RELATED"/>
    <property type="match status" value="1"/>
</dbReference>
<keyword evidence="1" id="KW-1133">Transmembrane helix</keyword>
<reference evidence="3" key="2">
    <citation type="submission" date="2023-05" db="EMBL/GenBank/DDBJ databases">
        <authorList>
            <consortium name="Lawrence Berkeley National Laboratory"/>
            <person name="Steindorff A."/>
            <person name="Hensen N."/>
            <person name="Bonometti L."/>
            <person name="Westerberg I."/>
            <person name="Brannstrom I.O."/>
            <person name="Guillou S."/>
            <person name="Cros-Aarteil S."/>
            <person name="Calhoun S."/>
            <person name="Haridas S."/>
            <person name="Kuo A."/>
            <person name="Mondo S."/>
            <person name="Pangilinan J."/>
            <person name="Riley R."/>
            <person name="Labutti K."/>
            <person name="Andreopoulos B."/>
            <person name="Lipzen A."/>
            <person name="Chen C."/>
            <person name="Yanf M."/>
            <person name="Daum C."/>
            <person name="Ng V."/>
            <person name="Clum A."/>
            <person name="Ohm R."/>
            <person name="Martin F."/>
            <person name="Silar P."/>
            <person name="Natvig D."/>
            <person name="Lalanne C."/>
            <person name="Gautier V."/>
            <person name="Ament-Velasquez S.L."/>
            <person name="Kruys A."/>
            <person name="Hutchinson M.I."/>
            <person name="Powell A.J."/>
            <person name="Barry K."/>
            <person name="Miller A.N."/>
            <person name="Grigoriev I.V."/>
            <person name="Debuchy R."/>
            <person name="Gladieux P."/>
            <person name="Thoren M.H."/>
            <person name="Johannesson H."/>
        </authorList>
    </citation>
    <scope>NUCLEOTIDE SEQUENCE</scope>
    <source>
        <strain evidence="3">CBS 315.58</strain>
    </source>
</reference>
<keyword evidence="1" id="KW-0472">Membrane</keyword>
<proteinExistence type="predicted"/>
<dbReference type="Proteomes" id="UP001303160">
    <property type="component" value="Unassembled WGS sequence"/>
</dbReference>
<reference evidence="3" key="1">
    <citation type="journal article" date="2023" name="Mol. Phylogenet. Evol.">
        <title>Genome-scale phylogeny and comparative genomics of the fungal order Sordariales.</title>
        <authorList>
            <person name="Hensen N."/>
            <person name="Bonometti L."/>
            <person name="Westerberg I."/>
            <person name="Brannstrom I.O."/>
            <person name="Guillou S."/>
            <person name="Cros-Aarteil S."/>
            <person name="Calhoun S."/>
            <person name="Haridas S."/>
            <person name="Kuo A."/>
            <person name="Mondo S."/>
            <person name="Pangilinan J."/>
            <person name="Riley R."/>
            <person name="LaButti K."/>
            <person name="Andreopoulos B."/>
            <person name="Lipzen A."/>
            <person name="Chen C."/>
            <person name="Yan M."/>
            <person name="Daum C."/>
            <person name="Ng V."/>
            <person name="Clum A."/>
            <person name="Steindorff A."/>
            <person name="Ohm R.A."/>
            <person name="Martin F."/>
            <person name="Silar P."/>
            <person name="Natvig D.O."/>
            <person name="Lalanne C."/>
            <person name="Gautier V."/>
            <person name="Ament-Velasquez S.L."/>
            <person name="Kruys A."/>
            <person name="Hutchinson M.I."/>
            <person name="Powell A.J."/>
            <person name="Barry K."/>
            <person name="Miller A.N."/>
            <person name="Grigoriev I.V."/>
            <person name="Debuchy R."/>
            <person name="Gladieux P."/>
            <person name="Hiltunen Thoren M."/>
            <person name="Johannesson H."/>
        </authorList>
    </citation>
    <scope>NUCLEOTIDE SEQUENCE</scope>
    <source>
        <strain evidence="3">CBS 315.58</strain>
    </source>
</reference>
<dbReference type="EMBL" id="MU863920">
    <property type="protein sequence ID" value="KAK4200368.1"/>
    <property type="molecule type" value="Genomic_DNA"/>
</dbReference>
<organism evidence="3 4">
    <name type="scientific">Triangularia verruculosa</name>
    <dbReference type="NCBI Taxonomy" id="2587418"/>
    <lineage>
        <taxon>Eukaryota</taxon>
        <taxon>Fungi</taxon>
        <taxon>Dikarya</taxon>
        <taxon>Ascomycota</taxon>
        <taxon>Pezizomycotina</taxon>
        <taxon>Sordariomycetes</taxon>
        <taxon>Sordariomycetidae</taxon>
        <taxon>Sordariales</taxon>
        <taxon>Podosporaceae</taxon>
        <taxon>Triangularia</taxon>
    </lineage>
</organism>
<evidence type="ECO:0000256" key="1">
    <source>
        <dbReference type="SAM" id="Phobius"/>
    </source>
</evidence>
<dbReference type="PANTHER" id="PTHR34502:SF5">
    <property type="entry name" value="DUF6594 DOMAIN-CONTAINING PROTEIN"/>
    <property type="match status" value="1"/>
</dbReference>